<organism evidence="1 2">
    <name type="scientific">Streptomyces pratisoli</name>
    <dbReference type="NCBI Taxonomy" id="3139917"/>
    <lineage>
        <taxon>Bacteria</taxon>
        <taxon>Bacillati</taxon>
        <taxon>Actinomycetota</taxon>
        <taxon>Actinomycetes</taxon>
        <taxon>Kitasatosporales</taxon>
        <taxon>Streptomycetaceae</taxon>
        <taxon>Streptomyces</taxon>
    </lineage>
</organism>
<accession>A0ACC6QT84</accession>
<keyword evidence="2" id="KW-1185">Reference proteome</keyword>
<proteinExistence type="predicted"/>
<evidence type="ECO:0000313" key="1">
    <source>
        <dbReference type="EMBL" id="MEJ8661643.1"/>
    </source>
</evidence>
<comment type="caution">
    <text evidence="1">The sequence shown here is derived from an EMBL/GenBank/DDBJ whole genome shotgun (WGS) entry which is preliminary data.</text>
</comment>
<dbReference type="Proteomes" id="UP001375539">
    <property type="component" value="Unassembled WGS sequence"/>
</dbReference>
<evidence type="ECO:0000313" key="2">
    <source>
        <dbReference type="Proteomes" id="UP001375539"/>
    </source>
</evidence>
<dbReference type="EMBL" id="JBBKAI010000002">
    <property type="protein sequence ID" value="MEJ8661643.1"/>
    <property type="molecule type" value="Genomic_DNA"/>
</dbReference>
<protein>
    <submittedName>
        <fullName evidence="1">CHASE3 domain-containing protein</fullName>
    </submittedName>
</protein>
<name>A0ACC6QT84_9ACTN</name>
<reference evidence="1" key="1">
    <citation type="submission" date="2024-03" db="EMBL/GenBank/DDBJ databases">
        <title>Novel Streptomyces species of biotechnological and ecological value are a feature of Machair soil.</title>
        <authorList>
            <person name="Prole J.R."/>
            <person name="Goodfellow M."/>
            <person name="Allenby N."/>
            <person name="Ward A.C."/>
        </authorList>
    </citation>
    <scope>NUCLEOTIDE SEQUENCE</scope>
    <source>
        <strain evidence="1">MS1.AVA.4</strain>
    </source>
</reference>
<gene>
    <name evidence="1" type="ORF">WKI58_34915</name>
</gene>
<sequence>MNSQEDPRGRNTGRRPGPRARLTVPTWFGLVLAAILLVVGGFAVVGAQLLGRTAAESNDLVDRIQPARVDAYRLQKALLDQETGVRGFALSRDPRWLEPYTLGQKEAASAARALRPALAGDPQLLSDLTRVENTAGTWRTAHAEPLVERTRQGTLPVAAELQQSKLAFDRLRVQFGQLNRDLLAERTAARGEMHRTRSAHNWLFTGMLAAFVAIAAALGFLLHAAVGRPLNALRGAAQRVADGDFDHRIEPAGPAEAQQLATAVEAMRVRVLDALTASRQREELLAQRTADLDEQTVELRRSNAELEQFAYVASHDLQEPLRKVASFCQLLDKRYGDQLDDRAKQYIDFAVDGAKRMQVLINDLLTYSRVGRVNDDRDPVDFGATLDEALDNLGEAVEDAGATIERPERLHTITGDAVLLTMLWQNLLGNAVKFRAPDRPPVVRITAEPDTSGEEPAWHYCVTDNGIGIPEEFSEKVFVIFQRLHGRDVYSGTGIGLALCKKIVEHHGGRIWIDTAHTDGTRIHFVLPASPTGPEHEPETDPVPEAVPGPRRDTTDHARPSTGDPV</sequence>